<dbReference type="EMBL" id="CM010723">
    <property type="protein sequence ID" value="RZC77626.1"/>
    <property type="molecule type" value="Genomic_DNA"/>
</dbReference>
<accession>A0A4Y7KXJ6</accession>
<dbReference type="Pfam" id="PF00481">
    <property type="entry name" value="PP2C"/>
    <property type="match status" value="1"/>
</dbReference>
<dbReference type="Proteomes" id="UP000316621">
    <property type="component" value="Chromosome 9"/>
</dbReference>
<feature type="compositionally biased region" description="Low complexity" evidence="1">
    <location>
        <begin position="368"/>
        <end position="383"/>
    </location>
</feature>
<dbReference type="GO" id="GO:0004722">
    <property type="term" value="F:protein serine/threonine phosphatase activity"/>
    <property type="evidence" value="ECO:0007669"/>
    <property type="project" value="InterPro"/>
</dbReference>
<dbReference type="STRING" id="3469.A0A4Y7KXJ6"/>
<dbReference type="SMART" id="SM00332">
    <property type="entry name" value="PP2Cc"/>
    <property type="match status" value="1"/>
</dbReference>
<gene>
    <name evidence="3" type="ORF">C5167_001925</name>
</gene>
<dbReference type="Gene3D" id="3.60.40.10">
    <property type="entry name" value="PPM-type phosphatase domain"/>
    <property type="match status" value="1"/>
</dbReference>
<dbReference type="InterPro" id="IPR036457">
    <property type="entry name" value="PPM-type-like_dom_sf"/>
</dbReference>
<reference evidence="3 4" key="1">
    <citation type="journal article" date="2018" name="Science">
        <title>The opium poppy genome and morphinan production.</title>
        <authorList>
            <person name="Guo L."/>
            <person name="Winzer T."/>
            <person name="Yang X."/>
            <person name="Li Y."/>
            <person name="Ning Z."/>
            <person name="He Z."/>
            <person name="Teodor R."/>
            <person name="Lu Y."/>
            <person name="Bowser T.A."/>
            <person name="Graham I.A."/>
            <person name="Ye K."/>
        </authorList>
    </citation>
    <scope>NUCLEOTIDE SEQUENCE [LARGE SCALE GENOMIC DNA]</scope>
    <source>
        <strain evidence="4">cv. HN1</strain>
        <tissue evidence="3">Leaves</tissue>
    </source>
</reference>
<feature type="compositionally biased region" description="Polar residues" evidence="1">
    <location>
        <begin position="384"/>
        <end position="393"/>
    </location>
</feature>
<organism evidence="3 4">
    <name type="scientific">Papaver somniferum</name>
    <name type="common">Opium poppy</name>
    <dbReference type="NCBI Taxonomy" id="3469"/>
    <lineage>
        <taxon>Eukaryota</taxon>
        <taxon>Viridiplantae</taxon>
        <taxon>Streptophyta</taxon>
        <taxon>Embryophyta</taxon>
        <taxon>Tracheophyta</taxon>
        <taxon>Spermatophyta</taxon>
        <taxon>Magnoliopsida</taxon>
        <taxon>Ranunculales</taxon>
        <taxon>Papaveraceae</taxon>
        <taxon>Papaveroideae</taxon>
        <taxon>Papaver</taxon>
    </lineage>
</organism>
<dbReference type="PANTHER" id="PTHR47992">
    <property type="entry name" value="PROTEIN PHOSPHATASE"/>
    <property type="match status" value="1"/>
</dbReference>
<name>A0A4Y7KXJ6_PAPSO</name>
<evidence type="ECO:0000256" key="1">
    <source>
        <dbReference type="SAM" id="MobiDB-lite"/>
    </source>
</evidence>
<feature type="region of interest" description="Disordered" evidence="1">
    <location>
        <begin position="368"/>
        <end position="405"/>
    </location>
</feature>
<feature type="region of interest" description="Disordered" evidence="1">
    <location>
        <begin position="39"/>
        <end position="67"/>
    </location>
</feature>
<dbReference type="CDD" id="cd00143">
    <property type="entry name" value="PP2Cc"/>
    <property type="match status" value="1"/>
</dbReference>
<proteinExistence type="predicted"/>
<dbReference type="InterPro" id="IPR015655">
    <property type="entry name" value="PP2C"/>
</dbReference>
<dbReference type="Gramene" id="RZC77626">
    <property type="protein sequence ID" value="RZC77626"/>
    <property type="gene ID" value="C5167_001925"/>
</dbReference>
<dbReference type="PROSITE" id="PS51746">
    <property type="entry name" value="PPM_2"/>
    <property type="match status" value="1"/>
</dbReference>
<dbReference type="InterPro" id="IPR001932">
    <property type="entry name" value="PPM-type_phosphatase-like_dom"/>
</dbReference>
<evidence type="ECO:0000313" key="3">
    <source>
        <dbReference type="EMBL" id="RZC77626.1"/>
    </source>
</evidence>
<evidence type="ECO:0000313" key="4">
    <source>
        <dbReference type="Proteomes" id="UP000316621"/>
    </source>
</evidence>
<feature type="compositionally biased region" description="Polar residues" evidence="1">
    <location>
        <begin position="53"/>
        <end position="62"/>
    </location>
</feature>
<sequence length="405" mass="44653">MGICVFVNLLTSIEGRRSLLLLSGLSDVIAHQNPGRRYASSSAKWEHKRSCKQNKQQGTTRDNTSELEDKFRKLPGRRTVNGTTGLASLWSKKGTKGTNQDAMIVWENLASRPGTIFCGVFDGHGRYGHMVSKRVRDFPLKNFSQYWAMVENDQISQLKGSFLKAFEVMDRELRTVHPELIDCFDSGTTAVAMIRQGQHLVIGNLGDSRAVLGTRDQNDSLIAVQLTKDLKPNLPGEAKRIRGRRGRVFALKGDVARVWLPNKDAPGLAVSRAFGDFCLNKCGVISVPDVYYRPLTDKDEFLVLATDGIWDALSNKQVVNIVRSAPAEASEAQALVEAAVRAWKIKYPTSKVDDCTAVVCHFRDSCTSSASSSTSPPASASISNIQDATSTTRSGKEEEDKEQWP</sequence>
<feature type="domain" description="PPM-type phosphatase" evidence="2">
    <location>
        <begin position="86"/>
        <end position="362"/>
    </location>
</feature>
<dbReference type="SUPFAM" id="SSF81606">
    <property type="entry name" value="PP2C-like"/>
    <property type="match status" value="1"/>
</dbReference>
<keyword evidence="4" id="KW-1185">Reference proteome</keyword>
<evidence type="ECO:0000259" key="2">
    <source>
        <dbReference type="PROSITE" id="PS51746"/>
    </source>
</evidence>
<dbReference type="AlphaFoldDB" id="A0A4Y7KXJ6"/>
<dbReference type="OrthoDB" id="10264738at2759"/>
<protein>
    <recommendedName>
        <fullName evidence="2">PPM-type phosphatase domain-containing protein</fullName>
    </recommendedName>
</protein>
<feature type="compositionally biased region" description="Basic and acidic residues" evidence="1">
    <location>
        <begin position="394"/>
        <end position="405"/>
    </location>
</feature>